<proteinExistence type="predicted"/>
<protein>
    <submittedName>
        <fullName evidence="1">Uncharacterized protein</fullName>
    </submittedName>
</protein>
<keyword evidence="2" id="KW-1185">Reference proteome</keyword>
<dbReference type="EMBL" id="JAWZYT010001274">
    <property type="protein sequence ID" value="KAK4313742.1"/>
    <property type="molecule type" value="Genomic_DNA"/>
</dbReference>
<evidence type="ECO:0000313" key="1">
    <source>
        <dbReference type="EMBL" id="KAK4313742.1"/>
    </source>
</evidence>
<comment type="caution">
    <text evidence="1">The sequence shown here is derived from an EMBL/GenBank/DDBJ whole genome shotgun (WGS) entry which is preliminary data.</text>
</comment>
<name>A0AAE1U870_9EUCA</name>
<gene>
    <name evidence="1" type="ORF">Pmani_014934</name>
</gene>
<organism evidence="1 2">
    <name type="scientific">Petrolisthes manimaculis</name>
    <dbReference type="NCBI Taxonomy" id="1843537"/>
    <lineage>
        <taxon>Eukaryota</taxon>
        <taxon>Metazoa</taxon>
        <taxon>Ecdysozoa</taxon>
        <taxon>Arthropoda</taxon>
        <taxon>Crustacea</taxon>
        <taxon>Multicrustacea</taxon>
        <taxon>Malacostraca</taxon>
        <taxon>Eumalacostraca</taxon>
        <taxon>Eucarida</taxon>
        <taxon>Decapoda</taxon>
        <taxon>Pleocyemata</taxon>
        <taxon>Anomura</taxon>
        <taxon>Galatheoidea</taxon>
        <taxon>Porcellanidae</taxon>
        <taxon>Petrolisthes</taxon>
    </lineage>
</organism>
<dbReference type="Proteomes" id="UP001292094">
    <property type="component" value="Unassembled WGS sequence"/>
</dbReference>
<evidence type="ECO:0000313" key="2">
    <source>
        <dbReference type="Proteomes" id="UP001292094"/>
    </source>
</evidence>
<dbReference type="Gene3D" id="3.40.50.2300">
    <property type="match status" value="2"/>
</dbReference>
<dbReference type="AlphaFoldDB" id="A0AAE1U870"/>
<reference evidence="1" key="1">
    <citation type="submission" date="2023-11" db="EMBL/GenBank/DDBJ databases">
        <title>Genome assemblies of two species of porcelain crab, Petrolisthes cinctipes and Petrolisthes manimaculis (Anomura: Porcellanidae).</title>
        <authorList>
            <person name="Angst P."/>
        </authorList>
    </citation>
    <scope>NUCLEOTIDE SEQUENCE</scope>
    <source>
        <strain evidence="1">PB745_02</strain>
        <tissue evidence="1">Gill</tissue>
    </source>
</reference>
<sequence>MDERWEEDVKEYGAVNITGLRIVDTSRPYVKDFLRTWSTLDPNHFPGAGSGRISNRRVLPVNALRRMRKVLRACEQCTQCNAIAKELQARNTKFVREAGRLGTGIGGGEKRVMKQKGNWMGRKREEGVLKQKGDWRGRGMVKV</sequence>
<accession>A0AAE1U870</accession>